<evidence type="ECO:0000313" key="2">
    <source>
        <dbReference type="Proteomes" id="UP000277921"/>
    </source>
</evidence>
<reference evidence="1 2" key="1">
    <citation type="submission" date="2018-08" db="EMBL/GenBank/DDBJ databases">
        <title>Comparative analysis of Burkholderia isolates from Puerto Rico.</title>
        <authorList>
            <person name="Hall C."/>
            <person name="Sahl J."/>
            <person name="Wagner D."/>
        </authorList>
    </citation>
    <scope>NUCLEOTIDE SEQUENCE [LARGE SCALE GENOMIC DNA]</scope>
    <source>
        <strain evidence="1 2">Bp9025</strain>
    </source>
</reference>
<dbReference type="EMBL" id="QTQV01000065">
    <property type="protein sequence ID" value="RQT02020.1"/>
    <property type="molecule type" value="Genomic_DNA"/>
</dbReference>
<accession>A0A3N8NSP5</accession>
<organism evidence="1 2">
    <name type="scientific">Burkholderia contaminans</name>
    <dbReference type="NCBI Taxonomy" id="488447"/>
    <lineage>
        <taxon>Bacteria</taxon>
        <taxon>Pseudomonadati</taxon>
        <taxon>Pseudomonadota</taxon>
        <taxon>Betaproteobacteria</taxon>
        <taxon>Burkholderiales</taxon>
        <taxon>Burkholderiaceae</taxon>
        <taxon>Burkholderia</taxon>
        <taxon>Burkholderia cepacia complex</taxon>
    </lineage>
</organism>
<evidence type="ECO:0000313" key="1">
    <source>
        <dbReference type="EMBL" id="RQT02020.1"/>
    </source>
</evidence>
<sequence length="110" mass="12456">MTIEWGVPRTRASDDRCSRCFTRDEGRPFGVGLQGQAPNHHELRGSRVRVVSVDGKGRVRLCQVRIEETNASEPLKTCRNCPRRCRNRRAHLLRDKIGRCLLTARSASGT</sequence>
<dbReference type="Proteomes" id="UP000277921">
    <property type="component" value="Unassembled WGS sequence"/>
</dbReference>
<gene>
    <name evidence="1" type="ORF">DF051_39250</name>
</gene>
<name>A0A3N8NSP5_9BURK</name>
<comment type="caution">
    <text evidence="1">The sequence shown here is derived from an EMBL/GenBank/DDBJ whole genome shotgun (WGS) entry which is preliminary data.</text>
</comment>
<protein>
    <submittedName>
        <fullName evidence="1">Uncharacterized protein</fullName>
    </submittedName>
</protein>
<dbReference type="AlphaFoldDB" id="A0A3N8NSP5"/>
<proteinExistence type="predicted"/>